<evidence type="ECO:0000313" key="3">
    <source>
        <dbReference type="Proteomes" id="UP000886998"/>
    </source>
</evidence>
<sequence length="92" mass="10572">MALIHLLTPFLTAKLPAQASSLPVQNIKSQNISHHVSCRRTTICWFCSLPVCFIPMDVRFLQKWPLTTPLGTSSNTKRFHEFVRFNFLITLI</sequence>
<feature type="chain" id="PRO_5036451636" description="Secreted protein" evidence="1">
    <location>
        <begin position="20"/>
        <end position="92"/>
    </location>
</feature>
<protein>
    <recommendedName>
        <fullName evidence="4">Secreted protein</fullName>
    </recommendedName>
</protein>
<evidence type="ECO:0000313" key="2">
    <source>
        <dbReference type="EMBL" id="GFY53340.1"/>
    </source>
</evidence>
<keyword evidence="1" id="KW-0732">Signal</keyword>
<feature type="signal peptide" evidence="1">
    <location>
        <begin position="1"/>
        <end position="19"/>
    </location>
</feature>
<dbReference type="EMBL" id="BMAV01009219">
    <property type="protein sequence ID" value="GFY53340.1"/>
    <property type="molecule type" value="Genomic_DNA"/>
</dbReference>
<evidence type="ECO:0008006" key="4">
    <source>
        <dbReference type="Google" id="ProtNLM"/>
    </source>
</evidence>
<gene>
    <name evidence="2" type="ORF">TNIN_222411</name>
</gene>
<comment type="caution">
    <text evidence="2">The sequence shown here is derived from an EMBL/GenBank/DDBJ whole genome shotgun (WGS) entry which is preliminary data.</text>
</comment>
<dbReference type="Proteomes" id="UP000886998">
    <property type="component" value="Unassembled WGS sequence"/>
</dbReference>
<proteinExistence type="predicted"/>
<organism evidence="2 3">
    <name type="scientific">Trichonephila inaurata madagascariensis</name>
    <dbReference type="NCBI Taxonomy" id="2747483"/>
    <lineage>
        <taxon>Eukaryota</taxon>
        <taxon>Metazoa</taxon>
        <taxon>Ecdysozoa</taxon>
        <taxon>Arthropoda</taxon>
        <taxon>Chelicerata</taxon>
        <taxon>Arachnida</taxon>
        <taxon>Araneae</taxon>
        <taxon>Araneomorphae</taxon>
        <taxon>Entelegynae</taxon>
        <taxon>Araneoidea</taxon>
        <taxon>Nephilidae</taxon>
        <taxon>Trichonephila</taxon>
        <taxon>Trichonephila inaurata</taxon>
    </lineage>
</organism>
<dbReference type="AlphaFoldDB" id="A0A8X7C2T2"/>
<keyword evidence="3" id="KW-1185">Reference proteome</keyword>
<accession>A0A8X7C2T2</accession>
<reference evidence="2" key="1">
    <citation type="submission" date="2020-08" db="EMBL/GenBank/DDBJ databases">
        <title>Multicomponent nature underlies the extraordinary mechanical properties of spider dragline silk.</title>
        <authorList>
            <person name="Kono N."/>
            <person name="Nakamura H."/>
            <person name="Mori M."/>
            <person name="Yoshida Y."/>
            <person name="Ohtoshi R."/>
            <person name="Malay A.D."/>
            <person name="Moran D.A.P."/>
            <person name="Tomita M."/>
            <person name="Numata K."/>
            <person name="Arakawa K."/>
        </authorList>
    </citation>
    <scope>NUCLEOTIDE SEQUENCE</scope>
</reference>
<name>A0A8X7C2T2_9ARAC</name>
<evidence type="ECO:0000256" key="1">
    <source>
        <dbReference type="SAM" id="SignalP"/>
    </source>
</evidence>